<dbReference type="EMBL" id="CASHTH010003683">
    <property type="protein sequence ID" value="CAI8047873.1"/>
    <property type="molecule type" value="Genomic_DNA"/>
</dbReference>
<evidence type="ECO:0000256" key="3">
    <source>
        <dbReference type="ARBA" id="ARBA00022801"/>
    </source>
</evidence>
<dbReference type="InterPro" id="IPR027417">
    <property type="entry name" value="P-loop_NTPase"/>
</dbReference>
<protein>
    <recommendedName>
        <fullName evidence="1">RNA helicase</fullName>
        <ecNumber evidence="1">3.6.4.13</ecNumber>
    </recommendedName>
</protein>
<feature type="region of interest" description="Disordered" evidence="10">
    <location>
        <begin position="510"/>
        <end position="558"/>
    </location>
</feature>
<keyword evidence="6" id="KW-0694">RNA-binding</keyword>
<sequence length="558" mass="61791">MGDDGGVQFHDLGLDDRLLKAIAKLGWANPTLIQEKAIPLALEGKDLLIKAKTGSGKTAAYALPLLQKILQSKSSSTGEPVIRGLVIVPTKELSSQATKNLKELSASCSGLVRVLDVCNCGTAANVRTALTERPDIVVGTPSRMVGQIAAVEKEVLKYGLEVLVMDEADLLFSFGYEENIKTLLSLLPPIYQSFLLSATLSDDVKSLKKLVLHNSVTLRTREAEDEGPTSSRLTQFHIKCSRDDKFLLIYTLLKLGLVKGKTLLFVNEIEGCYRLKLFLEQFSIRACVLNSELPHNSRCHTVEEFNRGIYDYVVATDEVGVANGAGGREGSGKGRKRKRDREYGVCRGVDFQGVENVVNFDFPPTPESYIHRVGRTARGVDCGTALSLISQEEEAGLAAVEDRLSSEGGESSSSVIKPYRFKMSEIEGFRYRITDALRAVTKASIREARLKEIRVEAINSERLKSHFEDNPRDLQVLRHDQVLQPKRVQPHLKHIPSYLIPKALRTEVTKEVKGKKVRPSSTAVRRGGGRRKKNKVRIDPLKTFTSKPTKVPRTSRGK</sequence>
<accession>A0AA35X746</accession>
<dbReference type="InterPro" id="IPR014014">
    <property type="entry name" value="RNA_helicase_DEAD_Q_motif"/>
</dbReference>
<evidence type="ECO:0000256" key="8">
    <source>
        <dbReference type="ARBA" id="ARBA00047984"/>
    </source>
</evidence>
<evidence type="ECO:0000259" key="13">
    <source>
        <dbReference type="PROSITE" id="PS51195"/>
    </source>
</evidence>
<dbReference type="GO" id="GO:0003724">
    <property type="term" value="F:RNA helicase activity"/>
    <property type="evidence" value="ECO:0007669"/>
    <property type="project" value="UniProtKB-EC"/>
</dbReference>
<dbReference type="GO" id="GO:0005829">
    <property type="term" value="C:cytosol"/>
    <property type="evidence" value="ECO:0007669"/>
    <property type="project" value="TreeGrafter"/>
</dbReference>
<evidence type="ECO:0000313" key="14">
    <source>
        <dbReference type="EMBL" id="CAI8047873.1"/>
    </source>
</evidence>
<dbReference type="PANTHER" id="PTHR47959:SF21">
    <property type="entry name" value="DEAD-BOX HELICASE 56"/>
    <property type="match status" value="1"/>
</dbReference>
<feature type="short sequence motif" description="Q motif" evidence="9">
    <location>
        <begin position="7"/>
        <end position="35"/>
    </location>
</feature>
<evidence type="ECO:0000256" key="1">
    <source>
        <dbReference type="ARBA" id="ARBA00012552"/>
    </source>
</evidence>
<dbReference type="Proteomes" id="UP001174909">
    <property type="component" value="Unassembled WGS sequence"/>
</dbReference>
<evidence type="ECO:0000259" key="11">
    <source>
        <dbReference type="PROSITE" id="PS51192"/>
    </source>
</evidence>
<evidence type="ECO:0000256" key="6">
    <source>
        <dbReference type="ARBA" id="ARBA00022884"/>
    </source>
</evidence>
<comment type="catalytic activity">
    <reaction evidence="8">
        <text>ATP + H2O = ADP + phosphate + H(+)</text>
        <dbReference type="Rhea" id="RHEA:13065"/>
        <dbReference type="ChEBI" id="CHEBI:15377"/>
        <dbReference type="ChEBI" id="CHEBI:15378"/>
        <dbReference type="ChEBI" id="CHEBI:30616"/>
        <dbReference type="ChEBI" id="CHEBI:43474"/>
        <dbReference type="ChEBI" id="CHEBI:456216"/>
        <dbReference type="EC" id="3.6.4.13"/>
    </reaction>
</comment>
<dbReference type="SUPFAM" id="SSF52540">
    <property type="entry name" value="P-loop containing nucleoside triphosphate hydrolases"/>
    <property type="match status" value="2"/>
</dbReference>
<keyword evidence="2" id="KW-0547">Nucleotide-binding</keyword>
<keyword evidence="5" id="KW-0067">ATP-binding</keyword>
<dbReference type="InterPro" id="IPR011545">
    <property type="entry name" value="DEAD/DEAH_box_helicase_dom"/>
</dbReference>
<evidence type="ECO:0000259" key="12">
    <source>
        <dbReference type="PROSITE" id="PS51194"/>
    </source>
</evidence>
<name>A0AA35X746_GEOBA</name>
<gene>
    <name evidence="14" type="ORF">GBAR_LOCUS26475</name>
</gene>
<dbReference type="EC" id="3.6.4.13" evidence="1"/>
<evidence type="ECO:0000256" key="9">
    <source>
        <dbReference type="PROSITE-ProRule" id="PRU00552"/>
    </source>
</evidence>
<dbReference type="AlphaFoldDB" id="A0AA35X746"/>
<dbReference type="SMART" id="SM00490">
    <property type="entry name" value="HELICc"/>
    <property type="match status" value="1"/>
</dbReference>
<dbReference type="InterPro" id="IPR050079">
    <property type="entry name" value="DEAD_box_RNA_helicase"/>
</dbReference>
<dbReference type="PANTHER" id="PTHR47959">
    <property type="entry name" value="ATP-DEPENDENT RNA HELICASE RHLE-RELATED"/>
    <property type="match status" value="1"/>
</dbReference>
<dbReference type="PROSITE" id="PS51192">
    <property type="entry name" value="HELICASE_ATP_BIND_1"/>
    <property type="match status" value="1"/>
</dbReference>
<dbReference type="Pfam" id="PF00270">
    <property type="entry name" value="DEAD"/>
    <property type="match status" value="1"/>
</dbReference>
<dbReference type="GO" id="GO:0005524">
    <property type="term" value="F:ATP binding"/>
    <property type="evidence" value="ECO:0007669"/>
    <property type="project" value="UniProtKB-KW"/>
</dbReference>
<evidence type="ECO:0000256" key="10">
    <source>
        <dbReference type="SAM" id="MobiDB-lite"/>
    </source>
</evidence>
<feature type="domain" description="Helicase C-terminal" evidence="12">
    <location>
        <begin position="232"/>
        <end position="420"/>
    </location>
</feature>
<proteinExistence type="inferred from homology"/>
<dbReference type="CDD" id="cd18787">
    <property type="entry name" value="SF2_C_DEAD"/>
    <property type="match status" value="1"/>
</dbReference>
<dbReference type="GO" id="GO:0016787">
    <property type="term" value="F:hydrolase activity"/>
    <property type="evidence" value="ECO:0007669"/>
    <property type="project" value="UniProtKB-KW"/>
</dbReference>
<comment type="caution">
    <text evidence="14">The sequence shown here is derived from an EMBL/GenBank/DDBJ whole genome shotgun (WGS) entry which is preliminary data.</text>
</comment>
<evidence type="ECO:0000256" key="2">
    <source>
        <dbReference type="ARBA" id="ARBA00022741"/>
    </source>
</evidence>
<dbReference type="InterPro" id="IPR014001">
    <property type="entry name" value="Helicase_ATP-bd"/>
</dbReference>
<evidence type="ECO:0000313" key="15">
    <source>
        <dbReference type="Proteomes" id="UP001174909"/>
    </source>
</evidence>
<reference evidence="14" key="1">
    <citation type="submission" date="2023-03" db="EMBL/GenBank/DDBJ databases">
        <authorList>
            <person name="Steffen K."/>
            <person name="Cardenas P."/>
        </authorList>
    </citation>
    <scope>NUCLEOTIDE SEQUENCE</scope>
</reference>
<keyword evidence="3" id="KW-0378">Hydrolase</keyword>
<dbReference type="Pfam" id="PF00271">
    <property type="entry name" value="Helicase_C"/>
    <property type="match status" value="1"/>
</dbReference>
<dbReference type="CDD" id="cd17961">
    <property type="entry name" value="DEADc_DDX56"/>
    <property type="match status" value="1"/>
</dbReference>
<organism evidence="14 15">
    <name type="scientific">Geodia barretti</name>
    <name type="common">Barrett's horny sponge</name>
    <dbReference type="NCBI Taxonomy" id="519541"/>
    <lineage>
        <taxon>Eukaryota</taxon>
        <taxon>Metazoa</taxon>
        <taxon>Porifera</taxon>
        <taxon>Demospongiae</taxon>
        <taxon>Heteroscleromorpha</taxon>
        <taxon>Tetractinellida</taxon>
        <taxon>Astrophorina</taxon>
        <taxon>Geodiidae</taxon>
        <taxon>Geodia</taxon>
    </lineage>
</organism>
<dbReference type="GO" id="GO:0003723">
    <property type="term" value="F:RNA binding"/>
    <property type="evidence" value="ECO:0007669"/>
    <property type="project" value="UniProtKB-KW"/>
</dbReference>
<evidence type="ECO:0000256" key="5">
    <source>
        <dbReference type="ARBA" id="ARBA00022840"/>
    </source>
</evidence>
<comment type="similarity">
    <text evidence="7">Belongs to the DEAD box helicase family. DDX56/DBP9 subfamily.</text>
</comment>
<dbReference type="SMART" id="SM00487">
    <property type="entry name" value="DEXDc"/>
    <property type="match status" value="1"/>
</dbReference>
<dbReference type="Gene3D" id="3.40.50.300">
    <property type="entry name" value="P-loop containing nucleotide triphosphate hydrolases"/>
    <property type="match status" value="2"/>
</dbReference>
<dbReference type="PROSITE" id="PS51194">
    <property type="entry name" value="HELICASE_CTER"/>
    <property type="match status" value="1"/>
</dbReference>
<feature type="domain" description="DEAD-box RNA helicase Q" evidence="13">
    <location>
        <begin position="7"/>
        <end position="35"/>
    </location>
</feature>
<evidence type="ECO:0000256" key="7">
    <source>
        <dbReference type="ARBA" id="ARBA00038041"/>
    </source>
</evidence>
<dbReference type="InterPro" id="IPR001650">
    <property type="entry name" value="Helicase_C-like"/>
</dbReference>
<evidence type="ECO:0000256" key="4">
    <source>
        <dbReference type="ARBA" id="ARBA00022806"/>
    </source>
</evidence>
<keyword evidence="4 14" id="KW-0347">Helicase</keyword>
<keyword evidence="15" id="KW-1185">Reference proteome</keyword>
<dbReference type="PROSITE" id="PS51195">
    <property type="entry name" value="Q_MOTIF"/>
    <property type="match status" value="1"/>
</dbReference>
<feature type="domain" description="Helicase ATP-binding" evidence="11">
    <location>
        <begin position="38"/>
        <end position="218"/>
    </location>
</feature>